<evidence type="ECO:0000313" key="3">
    <source>
        <dbReference type="EMBL" id="OTG17825.1"/>
    </source>
</evidence>
<accession>A0A251U394</accession>
<feature type="region of interest" description="Disordered" evidence="1">
    <location>
        <begin position="1"/>
        <end position="20"/>
    </location>
</feature>
<dbReference type="PANTHER" id="PTHR45621">
    <property type="entry name" value="OS01G0588500 PROTEIN-RELATED"/>
    <property type="match status" value="1"/>
</dbReference>
<keyword evidence="2" id="KW-0808">Transferase</keyword>
<dbReference type="GO" id="GO:0004674">
    <property type="term" value="F:protein serine/threonine kinase activity"/>
    <property type="evidence" value="ECO:0007669"/>
    <property type="project" value="UniProtKB-KW"/>
</dbReference>
<dbReference type="Gene3D" id="1.10.510.10">
    <property type="entry name" value="Transferase(Phosphotransferase) domain 1"/>
    <property type="match status" value="1"/>
</dbReference>
<dbReference type="AlphaFoldDB" id="A0A251U394"/>
<reference evidence="2" key="3">
    <citation type="submission" date="2020-06" db="EMBL/GenBank/DDBJ databases">
        <title>Helianthus annuus Genome sequencing and assembly Release 2.</title>
        <authorList>
            <person name="Gouzy J."/>
            <person name="Langlade N."/>
            <person name="Munos S."/>
        </authorList>
    </citation>
    <scope>NUCLEOTIDE SEQUENCE</scope>
    <source>
        <tissue evidence="2">Leaves</tissue>
    </source>
</reference>
<dbReference type="EMBL" id="CM007897">
    <property type="protein sequence ID" value="OTG17825.1"/>
    <property type="molecule type" value="Genomic_DNA"/>
</dbReference>
<dbReference type="InterPro" id="IPR011009">
    <property type="entry name" value="Kinase-like_dom_sf"/>
</dbReference>
<reference evidence="3" key="2">
    <citation type="submission" date="2017-02" db="EMBL/GenBank/DDBJ databases">
        <title>Sunflower complete genome.</title>
        <authorList>
            <person name="Langlade N."/>
            <person name="Munos S."/>
        </authorList>
    </citation>
    <scope>NUCLEOTIDE SEQUENCE [LARGE SCALE GENOMIC DNA]</scope>
    <source>
        <tissue evidence="3">Leaves</tissue>
    </source>
</reference>
<dbReference type="SUPFAM" id="SSF56112">
    <property type="entry name" value="Protein kinase-like (PK-like)"/>
    <property type="match status" value="1"/>
</dbReference>
<protein>
    <submittedName>
        <fullName evidence="2">Non-specific serine/threonine protein kinase</fullName>
        <ecNumber evidence="2">2.7.11.1</ecNumber>
    </submittedName>
</protein>
<evidence type="ECO:0000313" key="4">
    <source>
        <dbReference type="Proteomes" id="UP000215914"/>
    </source>
</evidence>
<dbReference type="Proteomes" id="UP000215914">
    <property type="component" value="Chromosome 8"/>
</dbReference>
<gene>
    <name evidence="3" type="ORF">HannXRQ_Chr08g0216481</name>
    <name evidence="2" type="ORF">HanXRQr2_Chr08g0327581</name>
</gene>
<evidence type="ECO:0000313" key="2">
    <source>
        <dbReference type="EMBL" id="KAF5794392.1"/>
    </source>
</evidence>
<dbReference type="Gramene" id="mRNA:HanXRQr2_Chr08g0327581">
    <property type="protein sequence ID" value="CDS:HanXRQr2_Chr08g0327581.1"/>
    <property type="gene ID" value="HanXRQr2_Chr08g0327581"/>
</dbReference>
<dbReference type="InterPro" id="IPR050823">
    <property type="entry name" value="Plant_Ser_Thr_Prot_Kinase"/>
</dbReference>
<keyword evidence="4" id="KW-1185">Reference proteome</keyword>
<dbReference type="InParanoid" id="A0A251U394"/>
<organism evidence="3 4">
    <name type="scientific">Helianthus annuus</name>
    <name type="common">Common sunflower</name>
    <dbReference type="NCBI Taxonomy" id="4232"/>
    <lineage>
        <taxon>Eukaryota</taxon>
        <taxon>Viridiplantae</taxon>
        <taxon>Streptophyta</taxon>
        <taxon>Embryophyta</taxon>
        <taxon>Tracheophyta</taxon>
        <taxon>Spermatophyta</taxon>
        <taxon>Magnoliopsida</taxon>
        <taxon>eudicotyledons</taxon>
        <taxon>Gunneridae</taxon>
        <taxon>Pentapetalae</taxon>
        <taxon>asterids</taxon>
        <taxon>campanulids</taxon>
        <taxon>Asterales</taxon>
        <taxon>Asteraceae</taxon>
        <taxon>Asteroideae</taxon>
        <taxon>Heliantheae alliance</taxon>
        <taxon>Heliantheae</taxon>
        <taxon>Helianthus</taxon>
    </lineage>
</organism>
<proteinExistence type="predicted"/>
<dbReference type="OMA" id="HRRENCH"/>
<name>A0A251U394_HELAN</name>
<sequence>MLEMMTGLRVLDPNRPPSQQNLVDWARPSLTDIKKLKGIMDLQLEQHYPSQGVIKAGELIRKCLDVNPNHRPSMEKVVASLEEINAIRMKPKRLKINNGNLMSLHHEQRYGDHRRENCHRSPLHAKQRVGV</sequence>
<keyword evidence="2" id="KW-0418">Kinase</keyword>
<keyword evidence="2" id="KW-0723">Serine/threonine-protein kinase</keyword>
<dbReference type="EMBL" id="MNCJ02000323">
    <property type="protein sequence ID" value="KAF5794392.1"/>
    <property type="molecule type" value="Genomic_DNA"/>
</dbReference>
<reference evidence="2 4" key="1">
    <citation type="journal article" date="2017" name="Nature">
        <title>The sunflower genome provides insights into oil metabolism, flowering and Asterid evolution.</title>
        <authorList>
            <person name="Badouin H."/>
            <person name="Gouzy J."/>
            <person name="Grassa C.J."/>
            <person name="Murat F."/>
            <person name="Staton S.E."/>
            <person name="Cottret L."/>
            <person name="Lelandais-Briere C."/>
            <person name="Owens G.L."/>
            <person name="Carrere S."/>
            <person name="Mayjonade B."/>
            <person name="Legrand L."/>
            <person name="Gill N."/>
            <person name="Kane N.C."/>
            <person name="Bowers J.E."/>
            <person name="Hubner S."/>
            <person name="Bellec A."/>
            <person name="Berard A."/>
            <person name="Berges H."/>
            <person name="Blanchet N."/>
            <person name="Boniface M.C."/>
            <person name="Brunel D."/>
            <person name="Catrice O."/>
            <person name="Chaidir N."/>
            <person name="Claudel C."/>
            <person name="Donnadieu C."/>
            <person name="Faraut T."/>
            <person name="Fievet G."/>
            <person name="Helmstetter N."/>
            <person name="King M."/>
            <person name="Knapp S.J."/>
            <person name="Lai Z."/>
            <person name="Le Paslier M.C."/>
            <person name="Lippi Y."/>
            <person name="Lorenzon L."/>
            <person name="Mandel J.R."/>
            <person name="Marage G."/>
            <person name="Marchand G."/>
            <person name="Marquand E."/>
            <person name="Bret-Mestries E."/>
            <person name="Morien E."/>
            <person name="Nambeesan S."/>
            <person name="Nguyen T."/>
            <person name="Pegot-Espagnet P."/>
            <person name="Pouilly N."/>
            <person name="Raftis F."/>
            <person name="Sallet E."/>
            <person name="Schiex T."/>
            <person name="Thomas J."/>
            <person name="Vandecasteele C."/>
            <person name="Vares D."/>
            <person name="Vear F."/>
            <person name="Vautrin S."/>
            <person name="Crespi M."/>
            <person name="Mangin B."/>
            <person name="Burke J.M."/>
            <person name="Salse J."/>
            <person name="Munos S."/>
            <person name="Vincourt P."/>
            <person name="Rieseberg L.H."/>
            <person name="Langlade N.B."/>
        </authorList>
    </citation>
    <scope>NUCLEOTIDE SEQUENCE [LARGE SCALE GENOMIC DNA]</scope>
    <source>
        <strain evidence="4">cv. SF193</strain>
        <tissue evidence="2">Leaves</tissue>
    </source>
</reference>
<dbReference type="EC" id="2.7.11.1" evidence="2"/>
<evidence type="ECO:0000256" key="1">
    <source>
        <dbReference type="SAM" id="MobiDB-lite"/>
    </source>
</evidence>